<dbReference type="Pfam" id="PF08245">
    <property type="entry name" value="Mur_ligase_M"/>
    <property type="match status" value="1"/>
</dbReference>
<evidence type="ECO:0000256" key="9">
    <source>
        <dbReference type="ARBA" id="ARBA00022840"/>
    </source>
</evidence>
<dbReference type="GO" id="GO:0005524">
    <property type="term" value="F:ATP binding"/>
    <property type="evidence" value="ECO:0007669"/>
    <property type="project" value="UniProtKB-UniRule"/>
</dbReference>
<dbReference type="SMART" id="SM01209">
    <property type="entry name" value="GARS_A"/>
    <property type="match status" value="1"/>
</dbReference>
<proteinExistence type="inferred from homology"/>
<dbReference type="PANTHER" id="PTHR23135:SF18">
    <property type="entry name" value="CYANOPHYCIN SYNTHETASE"/>
    <property type="match status" value="1"/>
</dbReference>
<dbReference type="SUPFAM" id="SSF56059">
    <property type="entry name" value="Glutathione synthetase ATP-binding domain-like"/>
    <property type="match status" value="1"/>
</dbReference>
<dbReference type="InterPro" id="IPR011810">
    <property type="entry name" value="Cya_phycin_syn"/>
</dbReference>
<dbReference type="InterPro" id="IPR044019">
    <property type="entry name" value="Cyanophycin_syn_N"/>
</dbReference>
<dbReference type="PROSITE" id="PS01011">
    <property type="entry name" value="FOLYLPOLYGLU_SYNT_1"/>
    <property type="match status" value="1"/>
</dbReference>
<dbReference type="AlphaFoldDB" id="A0A1H2DYM1"/>
<evidence type="ECO:0000256" key="13">
    <source>
        <dbReference type="PROSITE-ProRule" id="PRU00409"/>
    </source>
</evidence>
<dbReference type="Gene3D" id="3.90.190.20">
    <property type="entry name" value="Mur ligase, C-terminal domain"/>
    <property type="match status" value="1"/>
</dbReference>
<dbReference type="InterPro" id="IPR004101">
    <property type="entry name" value="Mur_ligase_C"/>
</dbReference>
<dbReference type="InterPro" id="IPR013221">
    <property type="entry name" value="Mur_ligase_cen"/>
</dbReference>
<evidence type="ECO:0000256" key="3">
    <source>
        <dbReference type="ARBA" id="ARBA00011738"/>
    </source>
</evidence>
<dbReference type="Gene3D" id="3.40.1190.10">
    <property type="entry name" value="Mur-like, catalytic domain"/>
    <property type="match status" value="1"/>
</dbReference>
<dbReference type="GO" id="GO:0071160">
    <property type="term" value="F:cyanophycin synthetase activity (L-aspartate-adding)"/>
    <property type="evidence" value="ECO:0007669"/>
    <property type="project" value="UniProtKB-EC"/>
</dbReference>
<dbReference type="InterPro" id="IPR036615">
    <property type="entry name" value="Mur_ligase_C_dom_sf"/>
</dbReference>
<organism evidence="15 16">
    <name type="scientific">Nitrosomonas ureae</name>
    <dbReference type="NCBI Taxonomy" id="44577"/>
    <lineage>
        <taxon>Bacteria</taxon>
        <taxon>Pseudomonadati</taxon>
        <taxon>Pseudomonadota</taxon>
        <taxon>Betaproteobacteria</taxon>
        <taxon>Nitrosomonadales</taxon>
        <taxon>Nitrosomonadaceae</taxon>
        <taxon>Nitrosomonas</taxon>
    </lineage>
</organism>
<evidence type="ECO:0000256" key="6">
    <source>
        <dbReference type="ARBA" id="ARBA00022036"/>
    </source>
</evidence>
<evidence type="ECO:0000256" key="12">
    <source>
        <dbReference type="ARBA" id="ARBA00048425"/>
    </source>
</evidence>
<dbReference type="EC" id="6.3.2.29" evidence="5"/>
<dbReference type="EMBL" id="FNLN01000007">
    <property type="protein sequence ID" value="SDT87538.1"/>
    <property type="molecule type" value="Genomic_DNA"/>
</dbReference>
<evidence type="ECO:0000256" key="8">
    <source>
        <dbReference type="ARBA" id="ARBA00022741"/>
    </source>
</evidence>
<gene>
    <name evidence="15" type="ORF">SAMN05216406_10741</name>
</gene>
<keyword evidence="8 13" id="KW-0547">Nucleotide-binding</keyword>
<comment type="catalytic activity">
    <reaction evidence="11">
        <text>[L-4-(L-arginin-2-N-yl)aspartate](n)-L-aspartate + L-arginine + ATP = [L-4-(L-arginin-2-N-yl)aspartate](n+1) + ADP + phosphate + H(+)</text>
        <dbReference type="Rhea" id="RHEA:23888"/>
        <dbReference type="Rhea" id="RHEA-COMP:13732"/>
        <dbReference type="Rhea" id="RHEA-COMP:13733"/>
        <dbReference type="ChEBI" id="CHEBI:15378"/>
        <dbReference type="ChEBI" id="CHEBI:30616"/>
        <dbReference type="ChEBI" id="CHEBI:32682"/>
        <dbReference type="ChEBI" id="CHEBI:43474"/>
        <dbReference type="ChEBI" id="CHEBI:137986"/>
        <dbReference type="ChEBI" id="CHEBI:137990"/>
        <dbReference type="ChEBI" id="CHEBI:456216"/>
        <dbReference type="EC" id="6.3.2.30"/>
    </reaction>
</comment>
<evidence type="ECO:0000256" key="5">
    <source>
        <dbReference type="ARBA" id="ARBA00013005"/>
    </source>
</evidence>
<comment type="function">
    <text evidence="1">Catalyzes the ATP-dependent polymerization of arginine and aspartate to multi-L-arginyl-poly-L-aspartic acid (cyanophycin; a water-insoluble reserve polymer).</text>
</comment>
<protein>
    <recommendedName>
        <fullName evidence="6">Cyanophycin synthetase</fullName>
        <ecNumber evidence="5">6.3.2.29</ecNumber>
        <ecNumber evidence="4">6.3.2.30</ecNumber>
    </recommendedName>
    <alternativeName>
        <fullName evidence="10">Cyanophycin synthase</fullName>
    </alternativeName>
</protein>
<reference evidence="16" key="1">
    <citation type="submission" date="2016-10" db="EMBL/GenBank/DDBJ databases">
        <authorList>
            <person name="Varghese N."/>
            <person name="Submissions S."/>
        </authorList>
    </citation>
    <scope>NUCLEOTIDE SEQUENCE [LARGE SCALE GENOMIC DNA]</scope>
    <source>
        <strain evidence="16">Nm10</strain>
    </source>
</reference>
<dbReference type="Pfam" id="PF02875">
    <property type="entry name" value="Mur_ligase_C"/>
    <property type="match status" value="1"/>
</dbReference>
<keyword evidence="16" id="KW-1185">Reference proteome</keyword>
<keyword evidence="7" id="KW-0436">Ligase</keyword>
<dbReference type="Pfam" id="PF18921">
    <property type="entry name" value="Cyanophycin_syn"/>
    <property type="match status" value="1"/>
</dbReference>
<evidence type="ECO:0000256" key="11">
    <source>
        <dbReference type="ARBA" id="ARBA00048094"/>
    </source>
</evidence>
<accession>A0A1H2DYM1</accession>
<dbReference type="PROSITE" id="PS50975">
    <property type="entry name" value="ATP_GRASP"/>
    <property type="match status" value="1"/>
</dbReference>
<evidence type="ECO:0000259" key="14">
    <source>
        <dbReference type="PROSITE" id="PS50975"/>
    </source>
</evidence>
<evidence type="ECO:0000256" key="2">
    <source>
        <dbReference type="ARBA" id="ARBA00009060"/>
    </source>
</evidence>
<dbReference type="Pfam" id="PF02786">
    <property type="entry name" value="CPSase_L_D2"/>
    <property type="match status" value="1"/>
</dbReference>
<keyword evidence="9 13" id="KW-0067">ATP-binding</keyword>
<dbReference type="InterPro" id="IPR036565">
    <property type="entry name" value="Mur-like_cat_sf"/>
</dbReference>
<dbReference type="PANTHER" id="PTHR23135">
    <property type="entry name" value="MUR LIGASE FAMILY MEMBER"/>
    <property type="match status" value="1"/>
</dbReference>
<dbReference type="SUPFAM" id="SSF53623">
    <property type="entry name" value="MurD-like peptide ligases, catalytic domain"/>
    <property type="match status" value="1"/>
</dbReference>
<dbReference type="NCBIfam" id="NF010623">
    <property type="entry name" value="PRK14016.1"/>
    <property type="match status" value="1"/>
</dbReference>
<evidence type="ECO:0000256" key="10">
    <source>
        <dbReference type="ARBA" id="ARBA00031353"/>
    </source>
</evidence>
<dbReference type="GO" id="GO:0004326">
    <property type="term" value="F:tetrahydrofolylpolyglutamate synthase activity"/>
    <property type="evidence" value="ECO:0007669"/>
    <property type="project" value="InterPro"/>
</dbReference>
<dbReference type="GO" id="GO:0071161">
    <property type="term" value="F:cyanophycin synthetase activity (L-arginine-adding)"/>
    <property type="evidence" value="ECO:0007669"/>
    <property type="project" value="UniProtKB-EC"/>
</dbReference>
<dbReference type="Gene3D" id="3.30.470.20">
    <property type="entry name" value="ATP-grasp fold, B domain"/>
    <property type="match status" value="2"/>
</dbReference>
<dbReference type="InterPro" id="IPR011761">
    <property type="entry name" value="ATP-grasp"/>
</dbReference>
<evidence type="ECO:0000313" key="15">
    <source>
        <dbReference type="EMBL" id="SDT87538.1"/>
    </source>
</evidence>
<dbReference type="InterPro" id="IPR018109">
    <property type="entry name" value="Folylpolyglutamate_synth_CS"/>
</dbReference>
<evidence type="ECO:0000256" key="1">
    <source>
        <dbReference type="ARBA" id="ARBA00003184"/>
    </source>
</evidence>
<sequence length="857" mass="93235">MKILRIRLLRGPNLWNQHSSIEAIIRCVDSEKNIENIQDFKARLCNRFPEISLPRLSDQYETITIAHVLESATRDLQLQAGCPINFSRTVQTTEVDTFHVIVGYSEEKVGQLAFELAQTLCISTINDTDFDLANALHRLRKLYEDIRLGPSTGAIVQAAVARGIPFRRLTEGSLVQLGWGSKQRRIQASESDRTSAVAESIVQDKELTKTLLHAAGIPVPVGRNVSNAEDAWAAAREVGMPVVIKPRDSNQGKGVTVNRINENDVKTAYMMASEISDNVIVERYIAGYDYRMLIVGNRLIAAARRDPPQVIGDGIRNIQELVEQINRDPMRGEGHIASLTKIPLDEISLAHLATQGLTAESVPLKGMRVVVRNNANLSTGGTATDVTDDVHPDLAAHVIAAARVVGLDICGVDVICNTVMKSLEDQGGGIIEINASPGLRMHIQPSFGKDRAVGKAIIDYMFAPGENARIPVIAVTGTNGKTTTTQLIASILEKSNKRTGIACTNGVFIAGQCIDTGDCSGPKSARNILSHPDVDAAVLETARGGLLREGLGFDHCDVAVVTNIGMGDHLGIAYVNTVEELSLVKRVVVQNVKSKTGFAVLNAADQLVASMAEYCPGSVIFFAHESHHPILAMHRAQHKRVVYAENGYIVAASDCSEYRIPLNKIPLTKNGTIRFQIENVMAAVGASWALGIEWSDICEGVTNFVNNTQTAPGRFNLFNYRNATLIADYGHNPDAIQALVSAIENIPSRKRSVVISAAGDRRDEDIRQQTRILGDAFDEVVLYQDKCQRGRANGEVLSLLREGLENAKRTQKIREIIGEAIAIDTALSNLQDGDLCLILVDQVEQSLGQINNRIASG</sequence>
<dbReference type="Proteomes" id="UP000182882">
    <property type="component" value="Unassembled WGS sequence"/>
</dbReference>
<dbReference type="NCBIfam" id="TIGR02068">
    <property type="entry name" value="cya_phycin_syn"/>
    <property type="match status" value="1"/>
</dbReference>
<evidence type="ECO:0000256" key="4">
    <source>
        <dbReference type="ARBA" id="ARBA00012968"/>
    </source>
</evidence>
<dbReference type="RefSeq" id="WP_062558084.1">
    <property type="nucleotide sequence ID" value="NZ_CP013341.1"/>
</dbReference>
<dbReference type="EC" id="6.3.2.30" evidence="4"/>
<comment type="similarity">
    <text evidence="2">In the C-terminal section; belongs to the MurCDEF family.</text>
</comment>
<comment type="catalytic activity">
    <reaction evidence="12">
        <text>[L-4-(L-arginin-2-N-yl)aspartate](n) + L-aspartate + ATP = [L-4-(L-arginin-2-N-yl)aspartate](n)-L-aspartate + ADP + phosphate + H(+)</text>
        <dbReference type="Rhea" id="RHEA:13277"/>
        <dbReference type="Rhea" id="RHEA-COMP:13728"/>
        <dbReference type="Rhea" id="RHEA-COMP:13733"/>
        <dbReference type="ChEBI" id="CHEBI:15378"/>
        <dbReference type="ChEBI" id="CHEBI:29991"/>
        <dbReference type="ChEBI" id="CHEBI:30616"/>
        <dbReference type="ChEBI" id="CHEBI:43474"/>
        <dbReference type="ChEBI" id="CHEBI:137986"/>
        <dbReference type="ChEBI" id="CHEBI:137990"/>
        <dbReference type="ChEBI" id="CHEBI:456216"/>
        <dbReference type="EC" id="6.3.2.29"/>
    </reaction>
</comment>
<evidence type="ECO:0000313" key="16">
    <source>
        <dbReference type="Proteomes" id="UP000182882"/>
    </source>
</evidence>
<comment type="subunit">
    <text evidence="3">Homodimer.</text>
</comment>
<evidence type="ECO:0000256" key="7">
    <source>
        <dbReference type="ARBA" id="ARBA00022598"/>
    </source>
</evidence>
<feature type="domain" description="ATP-grasp" evidence="14">
    <location>
        <begin position="209"/>
        <end position="466"/>
    </location>
</feature>
<dbReference type="KEGG" id="nur:ATY38_03545"/>
<name>A0A1H2DYM1_9PROT</name>
<dbReference type="InterPro" id="IPR005479">
    <property type="entry name" value="CPAse_ATP-bd"/>
</dbReference>
<dbReference type="GO" id="GO:0046872">
    <property type="term" value="F:metal ion binding"/>
    <property type="evidence" value="ECO:0007669"/>
    <property type="project" value="InterPro"/>
</dbReference>
<dbReference type="SUPFAM" id="SSF53244">
    <property type="entry name" value="MurD-like peptide ligases, peptide-binding domain"/>
    <property type="match status" value="1"/>
</dbReference>